<comment type="caution">
    <text evidence="1">The sequence shown here is derived from an EMBL/GenBank/DDBJ whole genome shotgun (WGS) entry which is preliminary data.</text>
</comment>
<organism evidence="1 2">
    <name type="scientific">Cadophora malorum</name>
    <dbReference type="NCBI Taxonomy" id="108018"/>
    <lineage>
        <taxon>Eukaryota</taxon>
        <taxon>Fungi</taxon>
        <taxon>Dikarya</taxon>
        <taxon>Ascomycota</taxon>
        <taxon>Pezizomycotina</taxon>
        <taxon>Leotiomycetes</taxon>
        <taxon>Helotiales</taxon>
        <taxon>Ploettnerulaceae</taxon>
        <taxon>Cadophora</taxon>
    </lineage>
</organism>
<protein>
    <submittedName>
        <fullName evidence="1">Uncharacterized protein</fullName>
    </submittedName>
</protein>
<dbReference type="OrthoDB" id="4869816at2759"/>
<name>A0A8H8BVN7_9HELO</name>
<dbReference type="Proteomes" id="UP000664132">
    <property type="component" value="Unassembled WGS sequence"/>
</dbReference>
<reference evidence="1" key="1">
    <citation type="submission" date="2021-02" db="EMBL/GenBank/DDBJ databases">
        <title>Genome sequence Cadophora malorum strain M34.</title>
        <authorList>
            <person name="Stefanovic E."/>
            <person name="Vu D."/>
            <person name="Scully C."/>
            <person name="Dijksterhuis J."/>
            <person name="Roader J."/>
            <person name="Houbraken J."/>
        </authorList>
    </citation>
    <scope>NUCLEOTIDE SEQUENCE</scope>
    <source>
        <strain evidence="1">M34</strain>
    </source>
</reference>
<keyword evidence="2" id="KW-1185">Reference proteome</keyword>
<dbReference type="AlphaFoldDB" id="A0A8H8BVN7"/>
<proteinExistence type="predicted"/>
<evidence type="ECO:0000313" key="1">
    <source>
        <dbReference type="EMBL" id="KAG4425706.1"/>
    </source>
</evidence>
<evidence type="ECO:0000313" key="2">
    <source>
        <dbReference type="Proteomes" id="UP000664132"/>
    </source>
</evidence>
<accession>A0A8H8BVN7</accession>
<sequence>MATYLPPGWTAEQLESATLSDIQQLPPDTLHKLDLNYMSFADNSARDLVLTAQLTESRRLERISLGLPPAPPKTKPERDPYVQIVEDERFMDFGYLCFRTTYADDARWEKWQENFDAGLEGGLVGCAGRERVAERLMVIFVDDSDLDGVGFSDVAKAFADVKENGDFGPGLDVGMCLMLDEEVMASLLEPVEGKDPWVWAVDVSYDFDGAQMEDGYPGRFKVAIDSLISDLWPLLAGSSMQPKSLWQPENSIWKSAIQIAEKLGIGTRRG</sequence>
<dbReference type="EMBL" id="JAFJYH010000008">
    <property type="protein sequence ID" value="KAG4425706.1"/>
    <property type="molecule type" value="Genomic_DNA"/>
</dbReference>
<gene>
    <name evidence="1" type="ORF">IFR04_001168</name>
</gene>